<dbReference type="PANTHER" id="PTHR30520">
    <property type="entry name" value="FORMATE TRANSPORTER-RELATED"/>
    <property type="match status" value="1"/>
</dbReference>
<keyword evidence="2 6" id="KW-0812">Transmembrane</keyword>
<feature type="transmembrane region" description="Helical" evidence="6">
    <location>
        <begin position="28"/>
        <end position="49"/>
    </location>
</feature>
<name>A0A0F5I7D7_BACTR</name>
<dbReference type="AlphaFoldDB" id="A0A0F5I7D7"/>
<feature type="transmembrane region" description="Helical" evidence="6">
    <location>
        <begin position="190"/>
        <end position="212"/>
    </location>
</feature>
<feature type="transmembrane region" description="Helical" evidence="6">
    <location>
        <begin position="105"/>
        <end position="126"/>
    </location>
</feature>
<proteinExistence type="inferred from homology"/>
<dbReference type="Gene3D" id="1.20.1080.10">
    <property type="entry name" value="Glycerol uptake facilitator protein"/>
    <property type="match status" value="1"/>
</dbReference>
<comment type="similarity">
    <text evidence="5">Belongs to the FNT transporter (TC 1.A.16) family.</text>
</comment>
<organism evidence="7 8">
    <name type="scientific">Bacillus thermotolerans</name>
    <name type="common">Quasibacillus thermotolerans</name>
    <dbReference type="NCBI Taxonomy" id="1221996"/>
    <lineage>
        <taxon>Bacteria</taxon>
        <taxon>Bacillati</taxon>
        <taxon>Bacillota</taxon>
        <taxon>Bacilli</taxon>
        <taxon>Bacillales</taxon>
        <taxon>Bacillaceae</taxon>
        <taxon>Bacillus</taxon>
    </lineage>
</organism>
<evidence type="ECO:0000256" key="2">
    <source>
        <dbReference type="ARBA" id="ARBA00022692"/>
    </source>
</evidence>
<gene>
    <name evidence="7" type="ORF">QY95_00770</name>
</gene>
<keyword evidence="4 6" id="KW-0472">Membrane</keyword>
<sequence>MAYIKPEYIVDVMIQAGERKAQSSILHLTVKGAAAAVLLGFGVTLASMAKGEPQLGLAILFIIVACLSLLFILKLELVTGSFAFLPMAVMEKKAVYKGMLARWGWVIFGHLTGGILYALAYAGWAAHFNEAAAHSMASAAEAKTTAYAELGAPGVFVVLMKAIVCNFLVTLGIVFIMLSRSKGGKVISTGFLMIIFFSQSFEHAVVNMYAIPAGMLLGADVSVADWWLWNELPVLTGNLLGGLLFAACALSLVQAKEVSSQLLQTVQTNLPKAGIQRR</sequence>
<evidence type="ECO:0000256" key="6">
    <source>
        <dbReference type="SAM" id="Phobius"/>
    </source>
</evidence>
<accession>A0A0F5I7D7</accession>
<keyword evidence="3 6" id="KW-1133">Transmembrane helix</keyword>
<evidence type="ECO:0000313" key="7">
    <source>
        <dbReference type="EMBL" id="KKB41451.1"/>
    </source>
</evidence>
<comment type="subcellular location">
    <subcellularLocation>
        <location evidence="1">Membrane</location>
        <topology evidence="1">Multi-pass membrane protein</topology>
    </subcellularLocation>
</comment>
<dbReference type="EMBL" id="JWIR02000022">
    <property type="protein sequence ID" value="KKB41451.1"/>
    <property type="molecule type" value="Genomic_DNA"/>
</dbReference>
<reference evidence="7" key="1">
    <citation type="submission" date="2015-02" db="EMBL/GenBank/DDBJ databases">
        <title>Genome Assembly of Bacillaceae bacterium MTCC 8252.</title>
        <authorList>
            <person name="Verma A."/>
            <person name="Khatri I."/>
            <person name="Mual P."/>
            <person name="Subramanian S."/>
            <person name="Krishnamurthi S."/>
        </authorList>
    </citation>
    <scope>NUCLEOTIDE SEQUENCE [LARGE SCALE GENOMIC DNA]</scope>
    <source>
        <strain evidence="7">MTCC 8252</strain>
    </source>
</reference>
<dbReference type="GO" id="GO:0015499">
    <property type="term" value="F:formate transmembrane transporter activity"/>
    <property type="evidence" value="ECO:0007669"/>
    <property type="project" value="TreeGrafter"/>
</dbReference>
<dbReference type="Proteomes" id="UP000031563">
    <property type="component" value="Unassembled WGS sequence"/>
</dbReference>
<dbReference type="PANTHER" id="PTHR30520:SF6">
    <property type="entry name" value="FORMATE_NITRATE FAMILY TRANSPORTER (EUROFUNG)"/>
    <property type="match status" value="1"/>
</dbReference>
<evidence type="ECO:0000313" key="8">
    <source>
        <dbReference type="Proteomes" id="UP000031563"/>
    </source>
</evidence>
<dbReference type="OrthoDB" id="9786493at2"/>
<dbReference type="GO" id="GO:0005886">
    <property type="term" value="C:plasma membrane"/>
    <property type="evidence" value="ECO:0007669"/>
    <property type="project" value="TreeGrafter"/>
</dbReference>
<evidence type="ECO:0000256" key="3">
    <source>
        <dbReference type="ARBA" id="ARBA00022989"/>
    </source>
</evidence>
<dbReference type="RefSeq" id="WP_040047481.1">
    <property type="nucleotide sequence ID" value="NZ_JWIR02000022.1"/>
</dbReference>
<evidence type="ECO:0000256" key="4">
    <source>
        <dbReference type="ARBA" id="ARBA00023136"/>
    </source>
</evidence>
<feature type="transmembrane region" description="Helical" evidence="6">
    <location>
        <begin position="155"/>
        <end position="178"/>
    </location>
</feature>
<protein>
    <submittedName>
        <fullName evidence="7">Nitrite transporter from formate/nitrite family</fullName>
    </submittedName>
</protein>
<dbReference type="STRING" id="1221996.QY95_00770"/>
<evidence type="ECO:0000256" key="5">
    <source>
        <dbReference type="ARBA" id="ARBA00049660"/>
    </source>
</evidence>
<feature type="transmembrane region" description="Helical" evidence="6">
    <location>
        <begin position="232"/>
        <end position="253"/>
    </location>
</feature>
<comment type="caution">
    <text evidence="7">The sequence shown here is derived from an EMBL/GenBank/DDBJ whole genome shotgun (WGS) entry which is preliminary data.</text>
</comment>
<dbReference type="Pfam" id="PF01226">
    <property type="entry name" value="Form_Nir_trans"/>
    <property type="match status" value="1"/>
</dbReference>
<dbReference type="InterPro" id="IPR000292">
    <property type="entry name" value="For/NO2_transpt"/>
</dbReference>
<evidence type="ECO:0000256" key="1">
    <source>
        <dbReference type="ARBA" id="ARBA00004141"/>
    </source>
</evidence>
<dbReference type="InterPro" id="IPR023271">
    <property type="entry name" value="Aquaporin-like"/>
</dbReference>
<keyword evidence="8" id="KW-1185">Reference proteome</keyword>
<feature type="transmembrane region" description="Helical" evidence="6">
    <location>
        <begin position="55"/>
        <end position="85"/>
    </location>
</feature>